<dbReference type="InterPro" id="IPR048020">
    <property type="entry name" value="Transpos_IS3"/>
</dbReference>
<organism evidence="2 3">
    <name type="scientific">Lysobacter koreensis</name>
    <dbReference type="NCBI Taxonomy" id="266122"/>
    <lineage>
        <taxon>Bacteria</taxon>
        <taxon>Pseudomonadati</taxon>
        <taxon>Pseudomonadota</taxon>
        <taxon>Gammaproteobacteria</taxon>
        <taxon>Lysobacterales</taxon>
        <taxon>Lysobacteraceae</taxon>
        <taxon>Lysobacter</taxon>
    </lineage>
</organism>
<dbReference type="PANTHER" id="PTHR46889">
    <property type="entry name" value="TRANSPOSASE INSF FOR INSERTION SEQUENCE IS3B-RELATED"/>
    <property type="match status" value="1"/>
</dbReference>
<keyword evidence="3" id="KW-1185">Reference proteome</keyword>
<accession>A0ABW2YR97</accession>
<dbReference type="SUPFAM" id="SSF53098">
    <property type="entry name" value="Ribonuclease H-like"/>
    <property type="match status" value="1"/>
</dbReference>
<dbReference type="PROSITE" id="PS50994">
    <property type="entry name" value="INTEGRASE"/>
    <property type="match status" value="1"/>
</dbReference>
<dbReference type="Gene3D" id="3.30.420.10">
    <property type="entry name" value="Ribonuclease H-like superfamily/Ribonuclease H"/>
    <property type="match status" value="1"/>
</dbReference>
<name>A0ABW2YR97_9GAMM</name>
<protein>
    <submittedName>
        <fullName evidence="2">IS3 family transposase</fullName>
    </submittedName>
</protein>
<dbReference type="InterPro" id="IPR001584">
    <property type="entry name" value="Integrase_cat-core"/>
</dbReference>
<sequence length="341" mass="39211">MAQACTRGRDCDQGCGRWKRGGSRAQGVARSEAQVRAAEDRARPFKKSHRVHFGSKSDVFAFIEHHQEAYPVRMMCRLHGVSASGFYAWTQRPASQRSLEDAGLLQKIRSVHEESEQTYGSPRVHAALCRQGEAVGRRRVERLMREYGVRACSARMYRQRPGLKRFLASVESRAHAIESTGPDQLWVGDVTYLKVRSQWRYLATVMDRHSRRLLGWALGKERTTKLTRRALSAAIRARRPEPGATVFHTDRGIEFLGGDFKRSLKCAGLVQSANRPRRMNDNAHMESWNKSMKSDMYRRHSFDSDCALRQAIHRYVDFYNHRRLHSALGYQSPVEFERQCA</sequence>
<gene>
    <name evidence="2" type="ORF">ACFQZQ_14730</name>
</gene>
<comment type="caution">
    <text evidence="2">The sequence shown here is derived from an EMBL/GenBank/DDBJ whole genome shotgun (WGS) entry which is preliminary data.</text>
</comment>
<dbReference type="Pfam" id="PF13333">
    <property type="entry name" value="rve_2"/>
    <property type="match status" value="1"/>
</dbReference>
<dbReference type="Pfam" id="PF13276">
    <property type="entry name" value="HTH_21"/>
    <property type="match status" value="1"/>
</dbReference>
<dbReference type="NCBIfam" id="NF033516">
    <property type="entry name" value="transpos_IS3"/>
    <property type="match status" value="1"/>
</dbReference>
<feature type="domain" description="Integrase catalytic" evidence="1">
    <location>
        <begin position="178"/>
        <end position="341"/>
    </location>
</feature>
<dbReference type="InterPro" id="IPR012337">
    <property type="entry name" value="RNaseH-like_sf"/>
</dbReference>
<reference evidence="3" key="1">
    <citation type="journal article" date="2019" name="Int. J. Syst. Evol. Microbiol.">
        <title>The Global Catalogue of Microorganisms (GCM) 10K type strain sequencing project: providing services to taxonomists for standard genome sequencing and annotation.</title>
        <authorList>
            <consortium name="The Broad Institute Genomics Platform"/>
            <consortium name="The Broad Institute Genome Sequencing Center for Infectious Disease"/>
            <person name="Wu L."/>
            <person name="Ma J."/>
        </authorList>
    </citation>
    <scope>NUCLEOTIDE SEQUENCE [LARGE SCALE GENOMIC DNA]</scope>
    <source>
        <strain evidence="3">CCUG 55491</strain>
    </source>
</reference>
<dbReference type="Proteomes" id="UP001597090">
    <property type="component" value="Unassembled WGS sequence"/>
</dbReference>
<dbReference type="EMBL" id="JBHTIH010000013">
    <property type="protein sequence ID" value="MFD0740536.1"/>
    <property type="molecule type" value="Genomic_DNA"/>
</dbReference>
<dbReference type="InterPro" id="IPR050900">
    <property type="entry name" value="Transposase_IS3/IS150/IS904"/>
</dbReference>
<dbReference type="InterPro" id="IPR025948">
    <property type="entry name" value="HTH-like_dom"/>
</dbReference>
<dbReference type="InterPro" id="IPR036397">
    <property type="entry name" value="RNaseH_sf"/>
</dbReference>
<evidence type="ECO:0000313" key="3">
    <source>
        <dbReference type="Proteomes" id="UP001597090"/>
    </source>
</evidence>
<proteinExistence type="predicted"/>
<dbReference type="PANTHER" id="PTHR46889:SF4">
    <property type="entry name" value="TRANSPOSASE INSO FOR INSERTION SEQUENCE ELEMENT IS911B-RELATED"/>
    <property type="match status" value="1"/>
</dbReference>
<evidence type="ECO:0000313" key="2">
    <source>
        <dbReference type="EMBL" id="MFD0740536.1"/>
    </source>
</evidence>
<dbReference type="RefSeq" id="WP_386813689.1">
    <property type="nucleotide sequence ID" value="NZ_JBHTIH010000013.1"/>
</dbReference>
<evidence type="ECO:0000259" key="1">
    <source>
        <dbReference type="PROSITE" id="PS50994"/>
    </source>
</evidence>
<dbReference type="Pfam" id="PF00665">
    <property type="entry name" value="rve"/>
    <property type="match status" value="1"/>
</dbReference>